<dbReference type="InterPro" id="IPR013766">
    <property type="entry name" value="Thioredoxin_domain"/>
</dbReference>
<gene>
    <name evidence="6" type="ORF">G7078_04335</name>
</gene>
<proteinExistence type="inferred from homology"/>
<evidence type="ECO:0000313" key="7">
    <source>
        <dbReference type="Proteomes" id="UP000502502"/>
    </source>
</evidence>
<reference evidence="6 7" key="1">
    <citation type="submission" date="2020-03" db="EMBL/GenBank/DDBJ databases">
        <title>Sphingomonas sp. nov., isolated from fish.</title>
        <authorList>
            <person name="Hyun D.-W."/>
            <person name="Bae J.-W."/>
        </authorList>
    </citation>
    <scope>NUCLEOTIDE SEQUENCE [LARGE SCALE GENOMIC DNA]</scope>
    <source>
        <strain evidence="6 7">HDW15C</strain>
    </source>
</reference>
<dbReference type="InterPro" id="IPR036249">
    <property type="entry name" value="Thioredoxin-like_sf"/>
</dbReference>
<dbReference type="GO" id="GO:0046872">
    <property type="term" value="F:metal ion binding"/>
    <property type="evidence" value="ECO:0007669"/>
    <property type="project" value="UniProtKB-KW"/>
</dbReference>
<dbReference type="PANTHER" id="PTHR12151">
    <property type="entry name" value="ELECTRON TRANSPORT PROTIN SCO1/SENC FAMILY MEMBER"/>
    <property type="match status" value="1"/>
</dbReference>
<dbReference type="PROSITE" id="PS51352">
    <property type="entry name" value="THIOREDOXIN_2"/>
    <property type="match status" value="1"/>
</dbReference>
<keyword evidence="2 3" id="KW-0186">Copper</keyword>
<dbReference type="RefSeq" id="WP_166093366.1">
    <property type="nucleotide sequence ID" value="NZ_CP049871.1"/>
</dbReference>
<dbReference type="EMBL" id="CP049871">
    <property type="protein sequence ID" value="QIL02091.1"/>
    <property type="molecule type" value="Genomic_DNA"/>
</dbReference>
<name>A0A6G7ZM88_9SPHN</name>
<evidence type="ECO:0000256" key="3">
    <source>
        <dbReference type="PIRSR" id="PIRSR603782-1"/>
    </source>
</evidence>
<evidence type="ECO:0000313" key="6">
    <source>
        <dbReference type="EMBL" id="QIL02091.1"/>
    </source>
</evidence>
<evidence type="ECO:0000259" key="5">
    <source>
        <dbReference type="PROSITE" id="PS51352"/>
    </source>
</evidence>
<dbReference type="KEGG" id="ssin:G7078_04335"/>
<keyword evidence="4" id="KW-1015">Disulfide bond</keyword>
<feature type="binding site" evidence="3">
    <location>
        <position position="77"/>
    </location>
    <ligand>
        <name>Cu cation</name>
        <dbReference type="ChEBI" id="CHEBI:23378"/>
    </ligand>
</feature>
<sequence>MKRLRIVLWIAVAVAAVAGVLVATRGHEQQPMTISAASTPVGPFTLTDGNGQPFPSSKLAGKPYALFFGFTHCPDVCPTTLSRLIRLRKAVGRGEEAFNIVFVTVDPERDGAEEVGAYSKAFNSPVIGLTGSPAQIDGVKQQFGIFSQKVPTSGGDYTVDHTATVQLFDRDGQRAGTIAADEGDAPALDKLKMLVG</sequence>
<dbReference type="Proteomes" id="UP000502502">
    <property type="component" value="Chromosome"/>
</dbReference>
<evidence type="ECO:0000256" key="2">
    <source>
        <dbReference type="ARBA" id="ARBA00023008"/>
    </source>
</evidence>
<protein>
    <submittedName>
        <fullName evidence="6">SCO family protein</fullName>
    </submittedName>
</protein>
<dbReference type="Pfam" id="PF02630">
    <property type="entry name" value="SCO1-SenC"/>
    <property type="match status" value="1"/>
</dbReference>
<dbReference type="Gene3D" id="3.40.30.10">
    <property type="entry name" value="Glutaredoxin"/>
    <property type="match status" value="1"/>
</dbReference>
<dbReference type="FunFam" id="3.40.30.10:FF:000013">
    <property type="entry name" value="Blast:Protein SCO1 homolog, mitochondrial"/>
    <property type="match status" value="1"/>
</dbReference>
<keyword evidence="3" id="KW-0479">Metal-binding</keyword>
<dbReference type="SUPFAM" id="SSF52833">
    <property type="entry name" value="Thioredoxin-like"/>
    <property type="match status" value="1"/>
</dbReference>
<keyword evidence="7" id="KW-1185">Reference proteome</keyword>
<feature type="binding site" evidence="3">
    <location>
        <position position="161"/>
    </location>
    <ligand>
        <name>Cu cation</name>
        <dbReference type="ChEBI" id="CHEBI:23378"/>
    </ligand>
</feature>
<dbReference type="InterPro" id="IPR003782">
    <property type="entry name" value="SCO1/SenC"/>
</dbReference>
<comment type="similarity">
    <text evidence="1">Belongs to the SCO1/2 family.</text>
</comment>
<organism evidence="6 7">
    <name type="scientific">Sphingomonas sinipercae</name>
    <dbReference type="NCBI Taxonomy" id="2714944"/>
    <lineage>
        <taxon>Bacteria</taxon>
        <taxon>Pseudomonadati</taxon>
        <taxon>Pseudomonadota</taxon>
        <taxon>Alphaproteobacteria</taxon>
        <taxon>Sphingomonadales</taxon>
        <taxon>Sphingomonadaceae</taxon>
        <taxon>Sphingomonas</taxon>
    </lineage>
</organism>
<dbReference type="AlphaFoldDB" id="A0A6G7ZM88"/>
<feature type="disulfide bond" description="Redox-active" evidence="4">
    <location>
        <begin position="73"/>
        <end position="77"/>
    </location>
</feature>
<dbReference type="PANTHER" id="PTHR12151:SF25">
    <property type="entry name" value="LINALOOL DEHYDRATASE_ISOMERASE DOMAIN-CONTAINING PROTEIN"/>
    <property type="match status" value="1"/>
</dbReference>
<feature type="domain" description="Thioredoxin" evidence="5">
    <location>
        <begin position="35"/>
        <end position="196"/>
    </location>
</feature>
<evidence type="ECO:0000256" key="4">
    <source>
        <dbReference type="PIRSR" id="PIRSR603782-2"/>
    </source>
</evidence>
<evidence type="ECO:0000256" key="1">
    <source>
        <dbReference type="ARBA" id="ARBA00010996"/>
    </source>
</evidence>
<dbReference type="CDD" id="cd02968">
    <property type="entry name" value="SCO"/>
    <property type="match status" value="1"/>
</dbReference>
<feature type="binding site" evidence="3">
    <location>
        <position position="73"/>
    </location>
    <ligand>
        <name>Cu cation</name>
        <dbReference type="ChEBI" id="CHEBI:23378"/>
    </ligand>
</feature>
<accession>A0A6G7ZM88</accession>